<evidence type="ECO:0000313" key="2">
    <source>
        <dbReference type="Proteomes" id="UP000198853"/>
    </source>
</evidence>
<organism evidence="1 2">
    <name type="scientific">Natribacillus halophilus</name>
    <dbReference type="NCBI Taxonomy" id="549003"/>
    <lineage>
        <taxon>Bacteria</taxon>
        <taxon>Bacillati</taxon>
        <taxon>Bacillota</taxon>
        <taxon>Bacilli</taxon>
        <taxon>Bacillales</taxon>
        <taxon>Bacillaceae</taxon>
        <taxon>Natribacillus</taxon>
    </lineage>
</organism>
<proteinExistence type="predicted"/>
<protein>
    <submittedName>
        <fullName evidence="1">Loader and inhibitor of phage G40P</fullName>
    </submittedName>
</protein>
<accession>A0A1G8KJZ0</accession>
<dbReference type="RefSeq" id="WP_090396070.1">
    <property type="nucleotide sequence ID" value="NZ_FNEN01000002.1"/>
</dbReference>
<dbReference type="Proteomes" id="UP000198853">
    <property type="component" value="Unassembled WGS sequence"/>
</dbReference>
<sequence length="111" mass="12885">MEYNQAIDILESISAVYPRFELSEKKVKIIMPALLKMDYEGVMANVERHVTKNPFPPTIAEIAAYPVQTNENIEKWREWELAASKISQERKRQLVINLQKLLAERARDGID</sequence>
<evidence type="ECO:0000313" key="1">
    <source>
        <dbReference type="EMBL" id="SDI43692.1"/>
    </source>
</evidence>
<reference evidence="1 2" key="1">
    <citation type="submission" date="2016-10" db="EMBL/GenBank/DDBJ databases">
        <authorList>
            <person name="de Groot N.N."/>
        </authorList>
    </citation>
    <scope>NUCLEOTIDE SEQUENCE [LARGE SCALE GENOMIC DNA]</scope>
    <source>
        <strain evidence="1 2">DSM 21771</strain>
    </source>
</reference>
<dbReference type="Gene3D" id="1.10.8.200">
    <property type="entry name" value="Replisome organizer (g39p helicase loader/inhibitor protein)"/>
    <property type="match status" value="1"/>
</dbReference>
<keyword evidence="2" id="KW-1185">Reference proteome</keyword>
<dbReference type="OrthoDB" id="2625859at2"/>
<dbReference type="EMBL" id="FNEN01000002">
    <property type="protein sequence ID" value="SDI43692.1"/>
    <property type="molecule type" value="Genomic_DNA"/>
</dbReference>
<dbReference type="AlphaFoldDB" id="A0A1G8KJZ0"/>
<gene>
    <name evidence="1" type="ORF">SAMN04488123_102152</name>
</gene>
<name>A0A1G8KJZ0_9BACI</name>